<comment type="similarity">
    <text evidence="2">Belongs to the ABC transporter superfamily.</text>
</comment>
<evidence type="ECO:0000256" key="6">
    <source>
        <dbReference type="ARBA" id="ARBA00022840"/>
    </source>
</evidence>
<dbReference type="InterPro" id="IPR050388">
    <property type="entry name" value="ABC_Ni/Peptide_Import"/>
</dbReference>
<keyword evidence="10" id="KW-1185">Reference proteome</keyword>
<comment type="subcellular location">
    <subcellularLocation>
        <location evidence="1">Cell membrane</location>
        <topology evidence="1">Peripheral membrane protein</topology>
    </subcellularLocation>
</comment>
<dbReference type="Proteomes" id="UP001282284">
    <property type="component" value="Unassembled WGS sequence"/>
</dbReference>
<accession>A0ABU4G8D8</accession>
<evidence type="ECO:0000256" key="2">
    <source>
        <dbReference type="ARBA" id="ARBA00005417"/>
    </source>
</evidence>
<keyword evidence="5" id="KW-0547">Nucleotide-binding</keyword>
<dbReference type="PANTHER" id="PTHR43297">
    <property type="entry name" value="OLIGOPEPTIDE TRANSPORT ATP-BINDING PROTEIN APPD"/>
    <property type="match status" value="1"/>
</dbReference>
<evidence type="ECO:0000256" key="7">
    <source>
        <dbReference type="ARBA" id="ARBA00023136"/>
    </source>
</evidence>
<dbReference type="SUPFAM" id="SSF52540">
    <property type="entry name" value="P-loop containing nucleoside triphosphate hydrolases"/>
    <property type="match status" value="1"/>
</dbReference>
<gene>
    <name evidence="9" type="ORF">QT711_08495</name>
</gene>
<keyword evidence="3" id="KW-0813">Transport</keyword>
<dbReference type="InterPro" id="IPR003593">
    <property type="entry name" value="AAA+_ATPase"/>
</dbReference>
<sequence>MLELKRLSIALDGVGVVHDSSFKVEKEKITALIGESGSGKSLTVASILLLLPKNAQVEGEIMYKGTNLLAIADDDMVKLRRESIFTVLQDASNSFNEHIKMGRQLFAFSAGRIGDDWQTFERKMTRILEGLRLSSAILQHYPFELSGGMLQRCMIACAMYVQPELLIADEPTSALDAIVQKEFLGWLRTLNKNGTTVLLITHDLDSVANVADALVVMQHGRVVEQGSVKSVFTNPVHAYTKRLIDSRF</sequence>
<name>A0ABU4G8D8_9BACL</name>
<evidence type="ECO:0000256" key="5">
    <source>
        <dbReference type="ARBA" id="ARBA00022741"/>
    </source>
</evidence>
<evidence type="ECO:0000256" key="1">
    <source>
        <dbReference type="ARBA" id="ARBA00004202"/>
    </source>
</evidence>
<evidence type="ECO:0000256" key="4">
    <source>
        <dbReference type="ARBA" id="ARBA00022475"/>
    </source>
</evidence>
<dbReference type="InterPro" id="IPR003439">
    <property type="entry name" value="ABC_transporter-like_ATP-bd"/>
</dbReference>
<protein>
    <submittedName>
        <fullName evidence="9">ABC transporter ATP-binding protein</fullName>
    </submittedName>
</protein>
<keyword evidence="4" id="KW-1003">Cell membrane</keyword>
<dbReference type="Gene3D" id="3.40.50.300">
    <property type="entry name" value="P-loop containing nucleotide triphosphate hydrolases"/>
    <property type="match status" value="1"/>
</dbReference>
<keyword evidence="7" id="KW-0472">Membrane</keyword>
<comment type="caution">
    <text evidence="9">The sequence shown here is derived from an EMBL/GenBank/DDBJ whole genome shotgun (WGS) entry which is preliminary data.</text>
</comment>
<keyword evidence="6 9" id="KW-0067">ATP-binding</keyword>
<evidence type="ECO:0000259" key="8">
    <source>
        <dbReference type="PROSITE" id="PS50893"/>
    </source>
</evidence>
<dbReference type="PROSITE" id="PS50893">
    <property type="entry name" value="ABC_TRANSPORTER_2"/>
    <property type="match status" value="1"/>
</dbReference>
<evidence type="ECO:0000313" key="10">
    <source>
        <dbReference type="Proteomes" id="UP001282284"/>
    </source>
</evidence>
<dbReference type="InterPro" id="IPR027417">
    <property type="entry name" value="P-loop_NTPase"/>
</dbReference>
<organism evidence="9 10">
    <name type="scientific">Sporosarcina saromensis</name>
    <dbReference type="NCBI Taxonomy" id="359365"/>
    <lineage>
        <taxon>Bacteria</taxon>
        <taxon>Bacillati</taxon>
        <taxon>Bacillota</taxon>
        <taxon>Bacilli</taxon>
        <taxon>Bacillales</taxon>
        <taxon>Caryophanaceae</taxon>
        <taxon>Sporosarcina</taxon>
    </lineage>
</organism>
<dbReference type="RefSeq" id="WP_317943426.1">
    <property type="nucleotide sequence ID" value="NZ_JAUBDI010000006.1"/>
</dbReference>
<proteinExistence type="inferred from homology"/>
<evidence type="ECO:0000256" key="3">
    <source>
        <dbReference type="ARBA" id="ARBA00022448"/>
    </source>
</evidence>
<dbReference type="EMBL" id="JAUBDI010000006">
    <property type="protein sequence ID" value="MDW0113225.1"/>
    <property type="molecule type" value="Genomic_DNA"/>
</dbReference>
<dbReference type="SMART" id="SM00382">
    <property type="entry name" value="AAA"/>
    <property type="match status" value="1"/>
</dbReference>
<reference evidence="9 10" key="1">
    <citation type="submission" date="2023-06" db="EMBL/GenBank/DDBJ databases">
        <title>Sporosarcina sp. nov., isolated from Korean traditional fermented seafood 'Jeotgal'.</title>
        <authorList>
            <person name="Yang A.I."/>
            <person name="Shin N.-R."/>
        </authorList>
    </citation>
    <scope>NUCLEOTIDE SEQUENCE [LARGE SCALE GENOMIC DNA]</scope>
    <source>
        <strain evidence="9 10">KCTC13119</strain>
    </source>
</reference>
<dbReference type="PANTHER" id="PTHR43297:SF2">
    <property type="entry name" value="DIPEPTIDE TRANSPORT ATP-BINDING PROTEIN DPPD"/>
    <property type="match status" value="1"/>
</dbReference>
<dbReference type="GO" id="GO:0005524">
    <property type="term" value="F:ATP binding"/>
    <property type="evidence" value="ECO:0007669"/>
    <property type="project" value="UniProtKB-KW"/>
</dbReference>
<evidence type="ECO:0000313" key="9">
    <source>
        <dbReference type="EMBL" id="MDW0113225.1"/>
    </source>
</evidence>
<dbReference type="Pfam" id="PF00005">
    <property type="entry name" value="ABC_tran"/>
    <property type="match status" value="1"/>
</dbReference>
<feature type="domain" description="ABC transporter" evidence="8">
    <location>
        <begin position="2"/>
        <end position="244"/>
    </location>
</feature>